<evidence type="ECO:0000313" key="1">
    <source>
        <dbReference type="EMBL" id="QHS78315.1"/>
    </source>
</evidence>
<reference evidence="1" key="1">
    <citation type="journal article" date="2020" name="Nature">
        <title>Giant virus diversity and host interactions through global metagenomics.</title>
        <authorList>
            <person name="Schulz F."/>
            <person name="Roux S."/>
            <person name="Paez-Espino D."/>
            <person name="Jungbluth S."/>
            <person name="Walsh D.A."/>
            <person name="Denef V.J."/>
            <person name="McMahon K.D."/>
            <person name="Konstantinidis K.T."/>
            <person name="Eloe-Fadrosh E.A."/>
            <person name="Kyrpides N.C."/>
            <person name="Woyke T."/>
        </authorList>
    </citation>
    <scope>NUCLEOTIDE SEQUENCE</scope>
    <source>
        <strain evidence="1">GVMAG-S-1021933-23</strain>
    </source>
</reference>
<dbReference type="GO" id="GO:0046782">
    <property type="term" value="P:regulation of viral transcription"/>
    <property type="evidence" value="ECO:0007669"/>
    <property type="project" value="InterPro"/>
</dbReference>
<proteinExistence type="predicted"/>
<dbReference type="Pfam" id="PF04947">
    <property type="entry name" value="Pox_VLTF3"/>
    <property type="match status" value="1"/>
</dbReference>
<sequence>MAQNFSLDFIRNFNDNPVSDFVINTEKEIIDISTEIPPPLKIPRPSLLKITYTNDLDIFNIHNEICKMFSSELWDTNLMLKDIEIINKKIKNDDLKIIEIKDLTEKKRKLEEKVSELKSGEKWYEYIYYAKSLLEQYNILSKNDKNISKITFKKSSQKKEIILNTDTQLKLQIISDYIEFSKNYIDIDCIWEGKNESMCENCGNDFRNIFVNPVTNLPTCSCGASFDNIDREQQFEKPGQMSGVPKIYNSKANFEKTFHRYQGIVDSIPDKLFSQLDDFFIENNFSKGEEIRNLPLDSKGKKKGTSIKLLQYALSQTNNSEYYYMINAITYTYWGWKRPEIEHLKDYIMDRYEETQKVYETYKTRKSCLNVYLHLYQLLRDADYPCELEDFKILTTDKSIEYHTEQFKIISEKTGMKLSELY</sequence>
<dbReference type="InterPro" id="IPR007031">
    <property type="entry name" value="Poxvirus_VLTF3"/>
</dbReference>
<dbReference type="AlphaFoldDB" id="A0A6C0AG12"/>
<protein>
    <submittedName>
        <fullName evidence="1">Uncharacterized protein</fullName>
    </submittedName>
</protein>
<accession>A0A6C0AG12</accession>
<organism evidence="1">
    <name type="scientific">viral metagenome</name>
    <dbReference type="NCBI Taxonomy" id="1070528"/>
    <lineage>
        <taxon>unclassified sequences</taxon>
        <taxon>metagenomes</taxon>
        <taxon>organismal metagenomes</taxon>
    </lineage>
</organism>
<dbReference type="EMBL" id="MN740596">
    <property type="protein sequence ID" value="QHS78315.1"/>
    <property type="molecule type" value="Genomic_DNA"/>
</dbReference>
<name>A0A6C0AG12_9ZZZZ</name>